<dbReference type="AlphaFoldDB" id="A0A822XL57"/>
<keyword evidence="6 8" id="KW-0732">Signal</keyword>
<dbReference type="GO" id="GO:0048364">
    <property type="term" value="P:root development"/>
    <property type="evidence" value="ECO:0007669"/>
    <property type="project" value="InterPro"/>
</dbReference>
<dbReference type="Proteomes" id="UP000607653">
    <property type="component" value="Unassembled WGS sequence"/>
</dbReference>
<name>A0A822XL57_NELNU</name>
<comment type="subcellular location">
    <subcellularLocation>
        <location evidence="1">Secreted</location>
        <location evidence="1">Extracellular space</location>
        <location evidence="1">Apoplast</location>
    </subcellularLocation>
</comment>
<comment type="caution">
    <text evidence="9">The sequence shown here is derived from an EMBL/GenBank/DDBJ whole genome shotgun (WGS) entry which is preliminary data.</text>
</comment>
<evidence type="ECO:0000256" key="5">
    <source>
        <dbReference type="ARBA" id="ARBA00022702"/>
    </source>
</evidence>
<protein>
    <submittedName>
        <fullName evidence="9">Uncharacterized protein</fullName>
    </submittedName>
</protein>
<gene>
    <name evidence="9" type="ORF">HUJ06_023807</name>
</gene>
<feature type="chain" id="PRO_5032470102" evidence="8">
    <location>
        <begin position="25"/>
        <end position="94"/>
    </location>
</feature>
<evidence type="ECO:0000313" key="9">
    <source>
        <dbReference type="EMBL" id="DAD22344.1"/>
    </source>
</evidence>
<evidence type="ECO:0000256" key="4">
    <source>
        <dbReference type="ARBA" id="ARBA00022525"/>
    </source>
</evidence>
<keyword evidence="10" id="KW-1185">Reference proteome</keyword>
<evidence type="ECO:0000313" key="10">
    <source>
        <dbReference type="Proteomes" id="UP000607653"/>
    </source>
</evidence>
<keyword evidence="4" id="KW-0964">Secreted</keyword>
<accession>A0A822XL57</accession>
<sequence>MAKVKLTCICFLLFVLFFSQEIFCIEGRRLKLGEKVKCTKCLTAKRNHSVREMTERGKDTSNVDHAVATMEGYVESFRPTTPGHSPGIGHSIRN</sequence>
<dbReference type="PANTHER" id="PTHR33348">
    <property type="entry name" value="PRECURSOR OF CEP5"/>
    <property type="match status" value="1"/>
</dbReference>
<feature type="signal peptide" evidence="8">
    <location>
        <begin position="1"/>
        <end position="24"/>
    </location>
</feature>
<evidence type="ECO:0000256" key="8">
    <source>
        <dbReference type="SAM" id="SignalP"/>
    </source>
</evidence>
<evidence type="ECO:0000256" key="3">
    <source>
        <dbReference type="ARBA" id="ARBA00022523"/>
    </source>
</evidence>
<dbReference type="EMBL" id="DUZY01000001">
    <property type="protein sequence ID" value="DAD22344.1"/>
    <property type="molecule type" value="Genomic_DNA"/>
</dbReference>
<evidence type="ECO:0000256" key="6">
    <source>
        <dbReference type="ARBA" id="ARBA00022729"/>
    </source>
</evidence>
<dbReference type="PANTHER" id="PTHR33348:SF3">
    <property type="entry name" value="PRECURSOR OF CEP1"/>
    <property type="match status" value="1"/>
</dbReference>
<reference evidence="9 10" key="1">
    <citation type="journal article" date="2020" name="Mol. Biol. Evol.">
        <title>Distinct Expression and Methylation Patterns for Genes with Different Fates following a Single Whole-Genome Duplication in Flowering Plants.</title>
        <authorList>
            <person name="Shi T."/>
            <person name="Rahmani R.S."/>
            <person name="Gugger P.F."/>
            <person name="Wang M."/>
            <person name="Li H."/>
            <person name="Zhang Y."/>
            <person name="Li Z."/>
            <person name="Wang Q."/>
            <person name="Van de Peer Y."/>
            <person name="Marchal K."/>
            <person name="Chen J."/>
        </authorList>
    </citation>
    <scope>NUCLEOTIDE SEQUENCE [LARGE SCALE GENOMIC DNA]</scope>
    <source>
        <tissue evidence="9">Leaf</tissue>
    </source>
</reference>
<proteinExistence type="inferred from homology"/>
<keyword evidence="7" id="KW-0379">Hydroxylation</keyword>
<organism evidence="9 10">
    <name type="scientific">Nelumbo nucifera</name>
    <name type="common">Sacred lotus</name>
    <dbReference type="NCBI Taxonomy" id="4432"/>
    <lineage>
        <taxon>Eukaryota</taxon>
        <taxon>Viridiplantae</taxon>
        <taxon>Streptophyta</taxon>
        <taxon>Embryophyta</taxon>
        <taxon>Tracheophyta</taxon>
        <taxon>Spermatophyta</taxon>
        <taxon>Magnoliopsida</taxon>
        <taxon>Proteales</taxon>
        <taxon>Nelumbonaceae</taxon>
        <taxon>Nelumbo</taxon>
    </lineage>
</organism>
<keyword evidence="3" id="KW-0052">Apoplast</keyword>
<keyword evidence="5" id="KW-0372">Hormone</keyword>
<evidence type="ECO:0000256" key="2">
    <source>
        <dbReference type="ARBA" id="ARBA00008963"/>
    </source>
</evidence>
<dbReference type="GO" id="GO:0048046">
    <property type="term" value="C:apoplast"/>
    <property type="evidence" value="ECO:0007669"/>
    <property type="project" value="UniProtKB-SubCell"/>
</dbReference>
<dbReference type="GO" id="GO:0006995">
    <property type="term" value="P:cellular response to nitrogen starvation"/>
    <property type="evidence" value="ECO:0007669"/>
    <property type="project" value="UniProtKB-ARBA"/>
</dbReference>
<evidence type="ECO:0000256" key="7">
    <source>
        <dbReference type="ARBA" id="ARBA00023278"/>
    </source>
</evidence>
<evidence type="ECO:0000256" key="1">
    <source>
        <dbReference type="ARBA" id="ARBA00004271"/>
    </source>
</evidence>
<dbReference type="GO" id="GO:1902025">
    <property type="term" value="P:nitrate import"/>
    <property type="evidence" value="ECO:0007669"/>
    <property type="project" value="UniProtKB-ARBA"/>
</dbReference>
<comment type="similarity">
    <text evidence="2">Belongs to the C-terminally encoded plant signaling peptide (CEP) family.</text>
</comment>
<dbReference type="InterPro" id="IPR033250">
    <property type="entry name" value="CEP"/>
</dbReference>
<dbReference type="GO" id="GO:0005179">
    <property type="term" value="F:hormone activity"/>
    <property type="evidence" value="ECO:0007669"/>
    <property type="project" value="UniProtKB-KW"/>
</dbReference>